<accession>A0A7X1GDR4</accession>
<dbReference type="Gene3D" id="3.30.10.10">
    <property type="entry name" value="Trypsin Inhibitor V, subunit A"/>
    <property type="match status" value="1"/>
</dbReference>
<gene>
    <name evidence="1" type="ORF">H7995_12335</name>
</gene>
<organism evidence="1 2">
    <name type="scientific">Pseudomonas kielensis</name>
    <dbReference type="NCBI Taxonomy" id="2762577"/>
    <lineage>
        <taxon>Bacteria</taxon>
        <taxon>Pseudomonadati</taxon>
        <taxon>Pseudomonadota</taxon>
        <taxon>Gammaproteobacteria</taxon>
        <taxon>Pseudomonadales</taxon>
        <taxon>Pseudomonadaceae</taxon>
        <taxon>Pseudomonas</taxon>
    </lineage>
</organism>
<comment type="caution">
    <text evidence="1">The sequence shown here is derived from an EMBL/GenBank/DDBJ whole genome shotgun (WGS) entry which is preliminary data.</text>
</comment>
<keyword evidence="2" id="KW-1185">Reference proteome</keyword>
<protein>
    <submittedName>
        <fullName evidence="1">Uncharacterized protein</fullName>
    </submittedName>
</protein>
<dbReference type="InterPro" id="IPR021719">
    <property type="entry name" value="Prot_inh_I78"/>
</dbReference>
<proteinExistence type="predicted"/>
<dbReference type="Proteomes" id="UP000526003">
    <property type="component" value="Unassembled WGS sequence"/>
</dbReference>
<evidence type="ECO:0000313" key="2">
    <source>
        <dbReference type="Proteomes" id="UP000526003"/>
    </source>
</evidence>
<evidence type="ECO:0000313" key="1">
    <source>
        <dbReference type="EMBL" id="MBC2690586.1"/>
    </source>
</evidence>
<dbReference type="RefSeq" id="WP_166589283.1">
    <property type="nucleotide sequence ID" value="NZ_CP090311.1"/>
</dbReference>
<sequence>MTNEEVLQQLQHLIGQPYVASMKAYISELTARRVVGASEVATKELDSTRIHVVTNASGTIEAFNFG</sequence>
<name>A0A7X1GDR4_9PSED</name>
<dbReference type="EMBL" id="JACMYG010000010">
    <property type="protein sequence ID" value="MBC2690586.1"/>
    <property type="molecule type" value="Genomic_DNA"/>
</dbReference>
<reference evidence="1 2" key="1">
    <citation type="submission" date="2020-08" db="EMBL/GenBank/DDBJ databases">
        <title>Pseudomonas sp. nov.</title>
        <authorList>
            <person name="Gieschler S."/>
            <person name="Fiedler G."/>
            <person name="Brinks E."/>
            <person name="Boehnlein C."/>
            <person name="Franz C.M.A.P."/>
            <person name="Kabisch J."/>
        </authorList>
    </citation>
    <scope>NUCLEOTIDE SEQUENCE [LARGE SCALE GENOMIC DNA]</scope>
    <source>
        <strain evidence="1 2">MBT-1</strain>
    </source>
</reference>
<dbReference type="AlphaFoldDB" id="A0A7X1GDR4"/>
<dbReference type="Pfam" id="PF11720">
    <property type="entry name" value="Inhibitor_I78"/>
    <property type="match status" value="1"/>
</dbReference>